<feature type="non-terminal residue" evidence="1">
    <location>
        <position position="1"/>
    </location>
</feature>
<organism evidence="1 2">
    <name type="scientific">Scortum barcoo</name>
    <name type="common">barcoo grunter</name>
    <dbReference type="NCBI Taxonomy" id="214431"/>
    <lineage>
        <taxon>Eukaryota</taxon>
        <taxon>Metazoa</taxon>
        <taxon>Chordata</taxon>
        <taxon>Craniata</taxon>
        <taxon>Vertebrata</taxon>
        <taxon>Euteleostomi</taxon>
        <taxon>Actinopterygii</taxon>
        <taxon>Neopterygii</taxon>
        <taxon>Teleostei</taxon>
        <taxon>Neoteleostei</taxon>
        <taxon>Acanthomorphata</taxon>
        <taxon>Eupercaria</taxon>
        <taxon>Centrarchiformes</taxon>
        <taxon>Terapontoidei</taxon>
        <taxon>Terapontidae</taxon>
        <taxon>Scortum</taxon>
    </lineage>
</organism>
<keyword evidence="2" id="KW-1185">Reference proteome</keyword>
<proteinExistence type="predicted"/>
<name>A0ACB8VBD4_9TELE</name>
<comment type="caution">
    <text evidence="1">The sequence shown here is derived from an EMBL/GenBank/DDBJ whole genome shotgun (WGS) entry which is preliminary data.</text>
</comment>
<sequence length="139" mass="15309">FTVDGEYVATNGRAVETRMGLAWRKVFEAVPKKGFSPSFERGGGGTGPIPARLTPGDHRSLSLFLSNVHSLDNKLDLLRLRLGVSREMRNCAVLCLMETWLNDNMPDPAFQIDGRLLSIRADRNQQSGKARTGADYAST</sequence>
<reference evidence="1" key="1">
    <citation type="submission" date="2022-04" db="EMBL/GenBank/DDBJ databases">
        <title>Jade perch genome.</title>
        <authorList>
            <person name="Chao B."/>
        </authorList>
    </citation>
    <scope>NUCLEOTIDE SEQUENCE</scope>
    <source>
        <strain evidence="1">CB-2022</strain>
    </source>
</reference>
<evidence type="ECO:0000313" key="1">
    <source>
        <dbReference type="EMBL" id="KAI3352192.1"/>
    </source>
</evidence>
<gene>
    <name evidence="1" type="ORF">L3Q82_005158</name>
</gene>
<accession>A0ACB8VBD4</accession>
<protein>
    <submittedName>
        <fullName evidence="1">Uncharacterized protein</fullName>
    </submittedName>
</protein>
<dbReference type="Proteomes" id="UP000831701">
    <property type="component" value="Chromosome 23"/>
</dbReference>
<dbReference type="EMBL" id="CM041553">
    <property type="protein sequence ID" value="KAI3352192.1"/>
    <property type="molecule type" value="Genomic_DNA"/>
</dbReference>
<evidence type="ECO:0000313" key="2">
    <source>
        <dbReference type="Proteomes" id="UP000831701"/>
    </source>
</evidence>